<dbReference type="PATRIC" id="fig|759362.5.peg.239"/>
<evidence type="ECO:0000256" key="2">
    <source>
        <dbReference type="ARBA" id="ARBA00022475"/>
    </source>
</evidence>
<keyword evidence="2" id="KW-1003">Cell membrane</keyword>
<dbReference type="Proteomes" id="UP000000692">
    <property type="component" value="Chromosome"/>
</dbReference>
<dbReference type="RefSeq" id="WP_013383492.1">
    <property type="nucleotide sequence ID" value="NC_017384.1"/>
</dbReference>
<dbReference type="InterPro" id="IPR019108">
    <property type="entry name" value="Caa3_assmbl_CtaG-rel"/>
</dbReference>
<dbReference type="GO" id="GO:0005886">
    <property type="term" value="C:plasma membrane"/>
    <property type="evidence" value="ECO:0007669"/>
    <property type="project" value="UniProtKB-SubCell"/>
</dbReference>
<keyword evidence="5 6" id="KW-0472">Membrane</keyword>
<name>F9Y910_KETVW</name>
<keyword evidence="3 6" id="KW-0812">Transmembrane</keyword>
<feature type="transmembrane region" description="Helical" evidence="6">
    <location>
        <begin position="158"/>
        <end position="186"/>
    </location>
</feature>
<dbReference type="HOGENOM" id="CLU_054944_0_1_5"/>
<keyword evidence="4 6" id="KW-1133">Transmembrane helix</keyword>
<comment type="subcellular location">
    <subcellularLocation>
        <location evidence="1">Cell membrane</location>
        <topology evidence="1">Multi-pass membrane protein</topology>
    </subcellularLocation>
</comment>
<accession>F9Y910</accession>
<evidence type="ECO:0000313" key="7">
    <source>
        <dbReference type="EMBL" id="AEM40066.1"/>
    </source>
</evidence>
<feature type="transmembrane region" description="Helical" evidence="6">
    <location>
        <begin position="20"/>
        <end position="42"/>
    </location>
</feature>
<evidence type="ECO:0000313" key="8">
    <source>
        <dbReference type="Proteomes" id="UP000000692"/>
    </source>
</evidence>
<dbReference type="OrthoDB" id="259025at2"/>
<evidence type="ECO:0008006" key="9">
    <source>
        <dbReference type="Google" id="ProtNLM"/>
    </source>
</evidence>
<keyword evidence="8" id="KW-1185">Reference proteome</keyword>
<feature type="transmembrane region" description="Helical" evidence="6">
    <location>
        <begin position="206"/>
        <end position="227"/>
    </location>
</feature>
<feature type="transmembrane region" description="Helical" evidence="6">
    <location>
        <begin position="77"/>
        <end position="93"/>
    </location>
</feature>
<gene>
    <name evidence="7" type="ordered locus">KVU_0227</name>
</gene>
<dbReference type="AlphaFoldDB" id="F9Y910"/>
<evidence type="ECO:0000256" key="3">
    <source>
        <dbReference type="ARBA" id="ARBA00022692"/>
    </source>
</evidence>
<dbReference type="eggNOG" id="COG3336">
    <property type="taxonomic scope" value="Bacteria"/>
</dbReference>
<evidence type="ECO:0000256" key="5">
    <source>
        <dbReference type="ARBA" id="ARBA00023136"/>
    </source>
</evidence>
<feature type="transmembrane region" description="Helical" evidence="6">
    <location>
        <begin position="100"/>
        <end position="117"/>
    </location>
</feature>
<protein>
    <recommendedName>
        <fullName evidence="9">Cytochrome c oxidase assembly protein</fullName>
    </recommendedName>
</protein>
<dbReference type="EMBL" id="CP002018">
    <property type="protein sequence ID" value="AEM40066.1"/>
    <property type="molecule type" value="Genomic_DNA"/>
</dbReference>
<organism evidence="7 8">
    <name type="scientific">Ketogulonicigenium vulgare (strain WSH-001)</name>
    <dbReference type="NCBI Taxonomy" id="759362"/>
    <lineage>
        <taxon>Bacteria</taxon>
        <taxon>Pseudomonadati</taxon>
        <taxon>Pseudomonadota</taxon>
        <taxon>Alphaproteobacteria</taxon>
        <taxon>Rhodobacterales</taxon>
        <taxon>Roseobacteraceae</taxon>
        <taxon>Ketogulonicigenium</taxon>
    </lineage>
</organism>
<proteinExistence type="predicted"/>
<reference evidence="7 8" key="1">
    <citation type="journal article" date="2011" name="J. Bacteriol.">
        <title>Complete genome sequence of the industrial strain Ketogulonicigenium vulgare WSH-001.</title>
        <authorList>
            <person name="Liu L."/>
            <person name="Li Y."/>
            <person name="Zhang J."/>
            <person name="Zhou Z."/>
            <person name="Liu J."/>
            <person name="Li X."/>
            <person name="Zhou J."/>
            <person name="Du G."/>
            <person name="Wang L."/>
            <person name="Chen J."/>
        </authorList>
    </citation>
    <scope>NUCLEOTIDE SEQUENCE [LARGE SCALE GENOMIC DNA]</scope>
    <source>
        <strain evidence="7 8">WSH-001</strain>
    </source>
</reference>
<dbReference type="KEGG" id="kvl:KVU_0227"/>
<evidence type="ECO:0000256" key="6">
    <source>
        <dbReference type="SAM" id="Phobius"/>
    </source>
</evidence>
<sequence>MPPLTLPYCGPVPTAQNIWAAWNFDPILIAALILCLGVGHYAGARRWPLLLGWGVLVVAFVSPLCALTVAFFTARSVHHLVIVTLAAPLLAMASPMRGRGAQIPFMVLAAVLVLWHLPPVYTMLWDNHAIYWLMQIALLASAWAFWSRVARQDPQQLAASALLTAGLAGVMGLIGAIITFAPRVLFEQHITGALGWGIDPLYDQQMAGLVMWVPGMLPLAIVAGLLIQRAWVQSVQS</sequence>
<evidence type="ECO:0000256" key="1">
    <source>
        <dbReference type="ARBA" id="ARBA00004651"/>
    </source>
</evidence>
<dbReference type="Pfam" id="PF09678">
    <property type="entry name" value="Caa3_CtaG"/>
    <property type="match status" value="1"/>
</dbReference>
<evidence type="ECO:0000256" key="4">
    <source>
        <dbReference type="ARBA" id="ARBA00022989"/>
    </source>
</evidence>
<feature type="transmembrane region" description="Helical" evidence="6">
    <location>
        <begin position="129"/>
        <end position="146"/>
    </location>
</feature>
<feature type="transmembrane region" description="Helical" evidence="6">
    <location>
        <begin position="49"/>
        <end position="71"/>
    </location>
</feature>